<dbReference type="EMBL" id="QENQ01000001">
    <property type="protein sequence ID" value="PVX30395.1"/>
    <property type="molecule type" value="Genomic_DNA"/>
</dbReference>
<evidence type="ECO:0000313" key="1">
    <source>
        <dbReference type="EMBL" id="PVX30395.1"/>
    </source>
</evidence>
<comment type="caution">
    <text evidence="1">The sequence shown here is derived from an EMBL/GenBank/DDBJ whole genome shotgun (WGS) entry which is preliminary data.</text>
</comment>
<dbReference type="AlphaFoldDB" id="A0A2U0SGF8"/>
<sequence>MSILEFPRIYFSGEISWDPVTTNNNTYPSWLANYDEVNADPQLDGDTVQPNQVTKYRQLAIEQIPTQNWNPAGTYRSIFYNCRVSGVDIGAGLDTTDPFVSAPVNFAGMLIDAEPYGPYTSQLFFDSMRLGIDGGCRIFGAPVVRASDRYINFNANRANAVIAGVASVMWQACYAWDPATLKIDAFDSPALQALLASMGEPGVKGVMTRFCTYRTIYYDDLGLADGSDAEMAEKAGELVKKFMAGGFQPNPARSLLVGTAGIWREGDPIHEPGDRTLVTTNAPVPIGKGLKPVPLGTGWARVNGNRIALDLSNAVPWNTTAPDKADIGNLYLSAGDAPIATLAPNSYDQAAYLATSGIIDVPLPETQAALDLDALTLSADVNGKRVPLLVEQPLRAIPLEPNLYVDQGDPAEAVVQVYDGGVPAGANIVVTMSEVGSLENNPLVSATDASGRVRFPLKTSVATVSALVLQPGNNPTLPVTTNNFNPQVFTYMYLRVLPGDDELAKLEPSWENVYAHVLSYWQAIAPCMDNWLRLDDEAQVRAYASTIKKLTDPGYFERFRYMPATRDLTRGQRALLYNFLDGTTPEATLLQATPAATTASEPEPATPDFAILAREMR</sequence>
<evidence type="ECO:0000313" key="2">
    <source>
        <dbReference type="Proteomes" id="UP000245890"/>
    </source>
</evidence>
<dbReference type="OrthoDB" id="9800162at2"/>
<proteinExistence type="predicted"/>
<reference evidence="1 2" key="1">
    <citation type="submission" date="2018-05" db="EMBL/GenBank/DDBJ databases">
        <title>Description of Sphingomonas pokkalii sp nov, isolated from the rhizosphere of saline tolerant pokkali rice and its draft genome analysis.</title>
        <authorList>
            <person name="Menon R."/>
            <person name="Kumari S."/>
            <person name="Rameshkumar N."/>
        </authorList>
    </citation>
    <scope>NUCLEOTIDE SEQUENCE [LARGE SCALE GENOMIC DNA]</scope>
    <source>
        <strain evidence="1 2">L3B27</strain>
    </source>
</reference>
<dbReference type="RefSeq" id="WP_116469807.1">
    <property type="nucleotide sequence ID" value="NZ_QENQ01000001.1"/>
</dbReference>
<dbReference type="Proteomes" id="UP000245890">
    <property type="component" value="Unassembled WGS sequence"/>
</dbReference>
<keyword evidence="2" id="KW-1185">Reference proteome</keyword>
<name>A0A2U0SGF8_9SPHN</name>
<gene>
    <name evidence="1" type="ORF">DD559_14455</name>
</gene>
<accession>A0A2U0SGF8</accession>
<organism evidence="1 2">
    <name type="scientific">Sphingomonas pokkalii</name>
    <dbReference type="NCBI Taxonomy" id="2175090"/>
    <lineage>
        <taxon>Bacteria</taxon>
        <taxon>Pseudomonadati</taxon>
        <taxon>Pseudomonadota</taxon>
        <taxon>Alphaproteobacteria</taxon>
        <taxon>Sphingomonadales</taxon>
        <taxon>Sphingomonadaceae</taxon>
        <taxon>Sphingomonas</taxon>
    </lineage>
</organism>
<protein>
    <submittedName>
        <fullName evidence="1">Uncharacterized protein</fullName>
    </submittedName>
</protein>